<organism evidence="1 2">
    <name type="scientific">Symbiodinium microadriaticum</name>
    <name type="common">Dinoflagellate</name>
    <name type="synonym">Zooxanthella microadriatica</name>
    <dbReference type="NCBI Taxonomy" id="2951"/>
    <lineage>
        <taxon>Eukaryota</taxon>
        <taxon>Sar</taxon>
        <taxon>Alveolata</taxon>
        <taxon>Dinophyceae</taxon>
        <taxon>Suessiales</taxon>
        <taxon>Symbiodiniaceae</taxon>
        <taxon>Symbiodinium</taxon>
    </lineage>
</organism>
<sequence length="130" mass="14705">MEINIQIKNVQKPEDIVSAFAALGQTTDLHYAREDEKMGNSRHCSSPTFKVHKISFPLQMRRQSVGQPSQALRHYGGSFETARAATQEDQVLKDSNAKAFCVSRNRYSFDYIAFEQLAQPPSTARILINQ</sequence>
<comment type="caution">
    <text evidence="1">The sequence shown here is derived from an EMBL/GenBank/DDBJ whole genome shotgun (WGS) entry which is preliminary data.</text>
</comment>
<proteinExistence type="predicted"/>
<protein>
    <submittedName>
        <fullName evidence="1">Uncharacterized protein</fullName>
    </submittedName>
</protein>
<accession>A0A1Q9EQ59</accession>
<name>A0A1Q9EQ59_SYMMI</name>
<gene>
    <name evidence="1" type="ORF">AK812_SmicGene6840</name>
</gene>
<dbReference type="EMBL" id="LSRX01000095">
    <property type="protein sequence ID" value="OLQ09550.1"/>
    <property type="molecule type" value="Genomic_DNA"/>
</dbReference>
<evidence type="ECO:0000313" key="1">
    <source>
        <dbReference type="EMBL" id="OLQ09550.1"/>
    </source>
</evidence>
<dbReference type="Proteomes" id="UP000186817">
    <property type="component" value="Unassembled WGS sequence"/>
</dbReference>
<dbReference type="AlphaFoldDB" id="A0A1Q9EQ59"/>
<evidence type="ECO:0000313" key="2">
    <source>
        <dbReference type="Proteomes" id="UP000186817"/>
    </source>
</evidence>
<reference evidence="1 2" key="1">
    <citation type="submission" date="2016-02" db="EMBL/GenBank/DDBJ databases">
        <title>Genome analysis of coral dinoflagellate symbionts highlights evolutionary adaptations to a symbiotic lifestyle.</title>
        <authorList>
            <person name="Aranda M."/>
            <person name="Li Y."/>
            <person name="Liew Y.J."/>
            <person name="Baumgarten S."/>
            <person name="Simakov O."/>
            <person name="Wilson M."/>
            <person name="Piel J."/>
            <person name="Ashoor H."/>
            <person name="Bougouffa S."/>
            <person name="Bajic V.B."/>
            <person name="Ryu T."/>
            <person name="Ravasi T."/>
            <person name="Bayer T."/>
            <person name="Micklem G."/>
            <person name="Kim H."/>
            <person name="Bhak J."/>
            <person name="Lajeunesse T.C."/>
            <person name="Voolstra C.R."/>
        </authorList>
    </citation>
    <scope>NUCLEOTIDE SEQUENCE [LARGE SCALE GENOMIC DNA]</scope>
    <source>
        <strain evidence="1 2">CCMP2467</strain>
    </source>
</reference>
<keyword evidence="2" id="KW-1185">Reference proteome</keyword>